<evidence type="ECO:0000256" key="1">
    <source>
        <dbReference type="SAM" id="MobiDB-lite"/>
    </source>
</evidence>
<comment type="caution">
    <text evidence="2">The sequence shown here is derived from an EMBL/GenBank/DDBJ whole genome shotgun (WGS) entry which is preliminary data.</text>
</comment>
<reference evidence="2" key="1">
    <citation type="submission" date="2020-03" db="EMBL/GenBank/DDBJ databases">
        <authorList>
            <person name="Weist P."/>
        </authorList>
    </citation>
    <scope>NUCLEOTIDE SEQUENCE</scope>
</reference>
<evidence type="ECO:0000313" key="2">
    <source>
        <dbReference type="EMBL" id="CAB1417916.1"/>
    </source>
</evidence>
<gene>
    <name evidence="2" type="ORF">PLEPLA_LOCUS5738</name>
</gene>
<protein>
    <submittedName>
        <fullName evidence="2">Uncharacterized protein</fullName>
    </submittedName>
</protein>
<accession>A0A9N7Y9S0</accession>
<proteinExistence type="predicted"/>
<feature type="region of interest" description="Disordered" evidence="1">
    <location>
        <begin position="38"/>
        <end position="65"/>
    </location>
</feature>
<feature type="region of interest" description="Disordered" evidence="1">
    <location>
        <begin position="1"/>
        <end position="23"/>
    </location>
</feature>
<dbReference type="AlphaFoldDB" id="A0A9N7Y9S0"/>
<keyword evidence="3" id="KW-1185">Reference proteome</keyword>
<sequence>MASRASDWDRAQPSGREEADMLDTSCGGEWEEFHIGSIERWDKAGGQDQSQAHHPSFKARKYGQKAAAWKRGQKLPGLLHLRSVTSQPKNRRETWENKRCLRQKNVLEMK</sequence>
<evidence type="ECO:0000313" key="3">
    <source>
        <dbReference type="Proteomes" id="UP001153269"/>
    </source>
</evidence>
<dbReference type="Proteomes" id="UP001153269">
    <property type="component" value="Unassembled WGS sequence"/>
</dbReference>
<dbReference type="EMBL" id="CADEAL010000291">
    <property type="protein sequence ID" value="CAB1417916.1"/>
    <property type="molecule type" value="Genomic_DNA"/>
</dbReference>
<feature type="compositionally biased region" description="Basic and acidic residues" evidence="1">
    <location>
        <begin position="1"/>
        <end position="19"/>
    </location>
</feature>
<organism evidence="2 3">
    <name type="scientific">Pleuronectes platessa</name>
    <name type="common">European plaice</name>
    <dbReference type="NCBI Taxonomy" id="8262"/>
    <lineage>
        <taxon>Eukaryota</taxon>
        <taxon>Metazoa</taxon>
        <taxon>Chordata</taxon>
        <taxon>Craniata</taxon>
        <taxon>Vertebrata</taxon>
        <taxon>Euteleostomi</taxon>
        <taxon>Actinopterygii</taxon>
        <taxon>Neopterygii</taxon>
        <taxon>Teleostei</taxon>
        <taxon>Neoteleostei</taxon>
        <taxon>Acanthomorphata</taxon>
        <taxon>Carangaria</taxon>
        <taxon>Pleuronectiformes</taxon>
        <taxon>Pleuronectoidei</taxon>
        <taxon>Pleuronectidae</taxon>
        <taxon>Pleuronectes</taxon>
    </lineage>
</organism>
<name>A0A9N7Y9S0_PLEPL</name>